<evidence type="ECO:0000256" key="1">
    <source>
        <dbReference type="SAM" id="MobiDB-lite"/>
    </source>
</evidence>
<feature type="region of interest" description="Disordered" evidence="1">
    <location>
        <begin position="1"/>
        <end position="21"/>
    </location>
</feature>
<dbReference type="Proteomes" id="UP000095009">
    <property type="component" value="Unassembled WGS sequence"/>
</dbReference>
<sequence length="399" mass="44538">MANLKRNYSDKTSNGSASCPSLEGLKRRRALLQDKIQFWQNSIQELKKTGAHHEKKTTPTSKTPSQLKEDNSEFISQLLKANDVFTSNVHQTDLEKTSHTQPASTYLAKSMHDKESSHTELTEVNFTSLLKKFSVDPIRVPAGLDLFHPLQLHLIDSKSLSMSLRSYNFLGSCKLFSFSIDLKIEEVPSHENPKSEAEYTNISSLSLTECTSSSLVRTMSVHTSPWVCRETKAWIDAATNSNNLLAVMHGLSEYAILCETRSQIFDSLETKFSSFLTSNHASIPGANFGVNGIDADRPNDINGSYSPAHLRVTRRSINLRNNYIELTICWHILFDDHITGDPASKVFLVVSTIASDDTSADGMANWNNIADKSHDIFDSLIKRYGVFRASCIITDILLA</sequence>
<gene>
    <name evidence="2" type="ORF">NADFUDRAFT_51387</name>
</gene>
<dbReference type="AlphaFoldDB" id="A0A1E3PL08"/>
<name>A0A1E3PL08_9ASCO</name>
<feature type="compositionally biased region" description="Polar residues" evidence="1">
    <location>
        <begin position="10"/>
        <end position="19"/>
    </location>
</feature>
<protein>
    <submittedName>
        <fullName evidence="2">Uncharacterized protein</fullName>
    </submittedName>
</protein>
<feature type="region of interest" description="Disordered" evidence="1">
    <location>
        <begin position="48"/>
        <end position="69"/>
    </location>
</feature>
<reference evidence="2 3" key="1">
    <citation type="journal article" date="2016" name="Proc. Natl. Acad. Sci. U.S.A.">
        <title>Comparative genomics of biotechnologically important yeasts.</title>
        <authorList>
            <person name="Riley R."/>
            <person name="Haridas S."/>
            <person name="Wolfe K.H."/>
            <person name="Lopes M.R."/>
            <person name="Hittinger C.T."/>
            <person name="Goeker M."/>
            <person name="Salamov A.A."/>
            <person name="Wisecaver J.H."/>
            <person name="Long T.M."/>
            <person name="Calvey C.H."/>
            <person name="Aerts A.L."/>
            <person name="Barry K.W."/>
            <person name="Choi C."/>
            <person name="Clum A."/>
            <person name="Coughlan A.Y."/>
            <person name="Deshpande S."/>
            <person name="Douglass A.P."/>
            <person name="Hanson S.J."/>
            <person name="Klenk H.-P."/>
            <person name="LaButti K.M."/>
            <person name="Lapidus A."/>
            <person name="Lindquist E.A."/>
            <person name="Lipzen A.M."/>
            <person name="Meier-Kolthoff J.P."/>
            <person name="Ohm R.A."/>
            <person name="Otillar R.P."/>
            <person name="Pangilinan J.L."/>
            <person name="Peng Y."/>
            <person name="Rokas A."/>
            <person name="Rosa C.A."/>
            <person name="Scheuner C."/>
            <person name="Sibirny A.A."/>
            <person name="Slot J.C."/>
            <person name="Stielow J.B."/>
            <person name="Sun H."/>
            <person name="Kurtzman C.P."/>
            <person name="Blackwell M."/>
            <person name="Grigoriev I.V."/>
            <person name="Jeffries T.W."/>
        </authorList>
    </citation>
    <scope>NUCLEOTIDE SEQUENCE [LARGE SCALE GENOMIC DNA]</scope>
    <source>
        <strain evidence="2 3">DSM 6958</strain>
    </source>
</reference>
<evidence type="ECO:0000313" key="3">
    <source>
        <dbReference type="Proteomes" id="UP000095009"/>
    </source>
</evidence>
<dbReference type="EMBL" id="KV454409">
    <property type="protein sequence ID" value="ODQ66119.1"/>
    <property type="molecule type" value="Genomic_DNA"/>
</dbReference>
<evidence type="ECO:0000313" key="2">
    <source>
        <dbReference type="EMBL" id="ODQ66119.1"/>
    </source>
</evidence>
<proteinExistence type="predicted"/>
<organism evidence="2 3">
    <name type="scientific">Nadsonia fulvescens var. elongata DSM 6958</name>
    <dbReference type="NCBI Taxonomy" id="857566"/>
    <lineage>
        <taxon>Eukaryota</taxon>
        <taxon>Fungi</taxon>
        <taxon>Dikarya</taxon>
        <taxon>Ascomycota</taxon>
        <taxon>Saccharomycotina</taxon>
        <taxon>Dipodascomycetes</taxon>
        <taxon>Dipodascales</taxon>
        <taxon>Dipodascales incertae sedis</taxon>
        <taxon>Nadsonia</taxon>
    </lineage>
</organism>
<accession>A0A1E3PL08</accession>
<feature type="region of interest" description="Disordered" evidence="1">
    <location>
        <begin position="91"/>
        <end position="114"/>
    </location>
</feature>
<keyword evidence="3" id="KW-1185">Reference proteome</keyword>